<gene>
    <name evidence="2" type="ORF">SKAU_G00073940</name>
</gene>
<evidence type="ECO:0000256" key="1">
    <source>
        <dbReference type="SAM" id="MobiDB-lite"/>
    </source>
</evidence>
<proteinExistence type="predicted"/>
<evidence type="ECO:0000313" key="2">
    <source>
        <dbReference type="EMBL" id="KAJ8376814.1"/>
    </source>
</evidence>
<name>A0A9Q1J9T0_SYNKA</name>
<reference evidence="2" key="1">
    <citation type="journal article" date="2023" name="Science">
        <title>Genome structures resolve the early diversification of teleost fishes.</title>
        <authorList>
            <person name="Parey E."/>
            <person name="Louis A."/>
            <person name="Montfort J."/>
            <person name="Bouchez O."/>
            <person name="Roques C."/>
            <person name="Iampietro C."/>
            <person name="Lluch J."/>
            <person name="Castinel A."/>
            <person name="Donnadieu C."/>
            <person name="Desvignes T."/>
            <person name="Floi Bucao C."/>
            <person name="Jouanno E."/>
            <person name="Wen M."/>
            <person name="Mejri S."/>
            <person name="Dirks R."/>
            <person name="Jansen H."/>
            <person name="Henkel C."/>
            <person name="Chen W.J."/>
            <person name="Zahm M."/>
            <person name="Cabau C."/>
            <person name="Klopp C."/>
            <person name="Thompson A.W."/>
            <person name="Robinson-Rechavi M."/>
            <person name="Braasch I."/>
            <person name="Lecointre G."/>
            <person name="Bobe J."/>
            <person name="Postlethwait J.H."/>
            <person name="Berthelot C."/>
            <person name="Roest Crollius H."/>
            <person name="Guiguen Y."/>
        </authorList>
    </citation>
    <scope>NUCLEOTIDE SEQUENCE</scope>
    <source>
        <strain evidence="2">WJC10195</strain>
    </source>
</reference>
<dbReference type="Proteomes" id="UP001152622">
    <property type="component" value="Chromosome 2"/>
</dbReference>
<evidence type="ECO:0000313" key="3">
    <source>
        <dbReference type="Proteomes" id="UP001152622"/>
    </source>
</evidence>
<accession>A0A9Q1J9T0</accession>
<comment type="caution">
    <text evidence="2">The sequence shown here is derived from an EMBL/GenBank/DDBJ whole genome shotgun (WGS) entry which is preliminary data.</text>
</comment>
<dbReference type="EMBL" id="JAINUF010000002">
    <property type="protein sequence ID" value="KAJ8376814.1"/>
    <property type="molecule type" value="Genomic_DNA"/>
</dbReference>
<sequence length="135" mass="14748">MFQPSLLNWALESGQIPDPSVQFPGTRPSEPLVFLLVTHLISSGSRRARDGGPANPTRRGREMKAVGNIRRSATAPAAGLQPDPTPTPAAATVPKSFLRKRRTPSVIQRSEKCQFHCDGLETCSDFIEAGLWKRV</sequence>
<keyword evidence="3" id="KW-1185">Reference proteome</keyword>
<protein>
    <submittedName>
        <fullName evidence="2">Uncharacterized protein</fullName>
    </submittedName>
</protein>
<organism evidence="2 3">
    <name type="scientific">Synaphobranchus kaupii</name>
    <name type="common">Kaup's arrowtooth eel</name>
    <dbReference type="NCBI Taxonomy" id="118154"/>
    <lineage>
        <taxon>Eukaryota</taxon>
        <taxon>Metazoa</taxon>
        <taxon>Chordata</taxon>
        <taxon>Craniata</taxon>
        <taxon>Vertebrata</taxon>
        <taxon>Euteleostomi</taxon>
        <taxon>Actinopterygii</taxon>
        <taxon>Neopterygii</taxon>
        <taxon>Teleostei</taxon>
        <taxon>Anguilliformes</taxon>
        <taxon>Synaphobranchidae</taxon>
        <taxon>Synaphobranchus</taxon>
    </lineage>
</organism>
<dbReference type="AlphaFoldDB" id="A0A9Q1J9T0"/>
<feature type="region of interest" description="Disordered" evidence="1">
    <location>
        <begin position="44"/>
        <end position="103"/>
    </location>
</feature>